<comment type="caution">
    <text evidence="1">The sequence shown here is derived from an EMBL/GenBank/DDBJ whole genome shotgun (WGS) entry which is preliminary data.</text>
</comment>
<sequence>FLIWMHIKSDSPSRSQAAHLEEEAGQVLQIRLTMTQCETSGYNTGPGRCSDPS</sequence>
<evidence type="ECO:0000313" key="1">
    <source>
        <dbReference type="EMBL" id="KAK2094449.1"/>
    </source>
</evidence>
<dbReference type="Proteomes" id="UP001266305">
    <property type="component" value="Unassembled WGS sequence"/>
</dbReference>
<name>A0ABQ9UCB2_SAGOE</name>
<feature type="non-terminal residue" evidence="1">
    <location>
        <position position="1"/>
    </location>
</feature>
<dbReference type="EMBL" id="JASSZA010000014">
    <property type="protein sequence ID" value="KAK2094449.1"/>
    <property type="molecule type" value="Genomic_DNA"/>
</dbReference>
<proteinExistence type="predicted"/>
<protein>
    <submittedName>
        <fullName evidence="1">Uncharacterized protein</fullName>
    </submittedName>
</protein>
<accession>A0ABQ9UCB2</accession>
<organism evidence="1 2">
    <name type="scientific">Saguinus oedipus</name>
    <name type="common">Cotton-top tamarin</name>
    <name type="synonym">Oedipomidas oedipus</name>
    <dbReference type="NCBI Taxonomy" id="9490"/>
    <lineage>
        <taxon>Eukaryota</taxon>
        <taxon>Metazoa</taxon>
        <taxon>Chordata</taxon>
        <taxon>Craniata</taxon>
        <taxon>Vertebrata</taxon>
        <taxon>Euteleostomi</taxon>
        <taxon>Mammalia</taxon>
        <taxon>Eutheria</taxon>
        <taxon>Euarchontoglires</taxon>
        <taxon>Primates</taxon>
        <taxon>Haplorrhini</taxon>
        <taxon>Platyrrhini</taxon>
        <taxon>Cebidae</taxon>
        <taxon>Callitrichinae</taxon>
        <taxon>Saguinus</taxon>
    </lineage>
</organism>
<evidence type="ECO:0000313" key="2">
    <source>
        <dbReference type="Proteomes" id="UP001266305"/>
    </source>
</evidence>
<feature type="non-terminal residue" evidence="1">
    <location>
        <position position="53"/>
    </location>
</feature>
<keyword evidence="2" id="KW-1185">Reference proteome</keyword>
<reference evidence="1 2" key="1">
    <citation type="submission" date="2023-05" db="EMBL/GenBank/DDBJ databases">
        <title>B98-5 Cell Line De Novo Hybrid Assembly: An Optical Mapping Approach.</title>
        <authorList>
            <person name="Kananen K."/>
            <person name="Auerbach J.A."/>
            <person name="Kautto E."/>
            <person name="Blachly J.S."/>
        </authorList>
    </citation>
    <scope>NUCLEOTIDE SEQUENCE [LARGE SCALE GENOMIC DNA]</scope>
    <source>
        <strain evidence="1">B95-8</strain>
        <tissue evidence="1">Cell line</tissue>
    </source>
</reference>
<gene>
    <name evidence="1" type="ORF">P7K49_028187</name>
</gene>